<dbReference type="GO" id="GO:0016887">
    <property type="term" value="F:ATP hydrolysis activity"/>
    <property type="evidence" value="ECO:0007669"/>
    <property type="project" value="TreeGrafter"/>
</dbReference>
<dbReference type="GO" id="GO:0003677">
    <property type="term" value="F:DNA binding"/>
    <property type="evidence" value="ECO:0007669"/>
    <property type="project" value="UniProtKB-KW"/>
</dbReference>
<keyword evidence="2" id="KW-0547">Nucleotide-binding</keyword>
<dbReference type="OrthoDB" id="372624at2759"/>
<dbReference type="InterPro" id="IPR014012">
    <property type="entry name" value="HSA_dom"/>
</dbReference>
<dbReference type="InterPro" id="IPR050520">
    <property type="entry name" value="INO80/SWR1_helicase"/>
</dbReference>
<comment type="caution">
    <text evidence="7">The sequence shown here is derived from an EMBL/GenBank/DDBJ whole genome shotgun (WGS) entry which is preliminary data.</text>
</comment>
<evidence type="ECO:0000256" key="1">
    <source>
        <dbReference type="ARBA" id="ARBA00004123"/>
    </source>
</evidence>
<feature type="region of interest" description="Disordered" evidence="5">
    <location>
        <begin position="203"/>
        <end position="273"/>
    </location>
</feature>
<evidence type="ECO:0000313" key="7">
    <source>
        <dbReference type="EMBL" id="MPC19607.1"/>
    </source>
</evidence>
<feature type="compositionally biased region" description="Basic and acidic residues" evidence="5">
    <location>
        <begin position="558"/>
        <end position="578"/>
    </location>
</feature>
<keyword evidence="3 7" id="KW-0347">Helicase</keyword>
<feature type="compositionally biased region" description="Low complexity" evidence="5">
    <location>
        <begin position="98"/>
        <end position="116"/>
    </location>
</feature>
<keyword evidence="8" id="KW-1185">Reference proteome</keyword>
<sequence>MSVRETSGQNETIALSHNVTGNVGAAVGGPTPSSIRDSKDEESPLVQQPVSPGKISSMGSGEGELVRLSDPRSLHSYTPHTSPVPSAQGVIPALTEVTPSTTPSSSPRRPLLCTSSQPPAKRIKVEEKPSDISELRKVIVDWKKAKLESVRDKYNDHLVELFFLERDGNMMDFQAWSRRPSQEFLQHITQHKLEGDDTLETKYTTPNPLHVPSGVQIKTESTSGSQSPAKSGLSAVGRTSPVKPGKGLTAPGANGRQKTPSVSDSIQTVTQQDQMVEKARQEAYVMQRIASLRKEGLWSEKRLPKVQEPPRAKAHWDYLLEEMVWLSADFAQERKWKKAAAKKCARMVQKYFQDKALQVQKAEKEQEMRLRKVAAFIAKEIRTFWSNVEKLVEYKVTTKLDEKKKKALDQQLSFIVDQTEKYSSWLAESMNKPAADSAAASTHSNTPSRDTQISDDIAWISTEKNGMIGDFTFLCYVPTIRSLPLNEISSCVDKKFSKQELLVKHFNADNELSVEELRRKYAELAANAEPMDEESGGENESTDVSDGDEVEEEDGEGEALKKDEDKMEVNEQEDKQTDADESEGEILSEAEEEEEEEEEEEDDEEEETVEEEQSGLGLESLMEEDLEKNSKGDSEKADKELQDASAVAEALQPKGFTLSSTSVTTPIPFLLKHMLREYQHVGLDWLTTMYEKKLNGNSSN</sequence>
<dbReference type="GO" id="GO:0006338">
    <property type="term" value="P:chromatin remodeling"/>
    <property type="evidence" value="ECO:0007669"/>
    <property type="project" value="TreeGrafter"/>
</dbReference>
<feature type="compositionally biased region" description="Acidic residues" evidence="5">
    <location>
        <begin position="530"/>
        <end position="557"/>
    </location>
</feature>
<dbReference type="InterPro" id="IPR031575">
    <property type="entry name" value="EP400_N"/>
</dbReference>
<dbReference type="PANTHER" id="PTHR45685">
    <property type="entry name" value="HELICASE SRCAP-RELATED"/>
    <property type="match status" value="1"/>
</dbReference>
<dbReference type="Proteomes" id="UP000324222">
    <property type="component" value="Unassembled WGS sequence"/>
</dbReference>
<dbReference type="SMART" id="SM00573">
    <property type="entry name" value="HSA"/>
    <property type="match status" value="1"/>
</dbReference>
<dbReference type="PANTHER" id="PTHR45685:SF1">
    <property type="entry name" value="HELICASE SRCAP"/>
    <property type="match status" value="1"/>
</dbReference>
<dbReference type="AlphaFoldDB" id="A0A5B7DEG6"/>
<feature type="compositionally biased region" description="Acidic residues" evidence="5">
    <location>
        <begin position="579"/>
        <end position="613"/>
    </location>
</feature>
<dbReference type="GO" id="GO:0004386">
    <property type="term" value="F:helicase activity"/>
    <property type="evidence" value="ECO:0007669"/>
    <property type="project" value="UniProtKB-KW"/>
</dbReference>
<keyword evidence="3 7" id="KW-0378">Hydrolase</keyword>
<evidence type="ECO:0000256" key="5">
    <source>
        <dbReference type="SAM" id="MobiDB-lite"/>
    </source>
</evidence>
<evidence type="ECO:0000256" key="3">
    <source>
        <dbReference type="ARBA" id="ARBA00022806"/>
    </source>
</evidence>
<dbReference type="Pfam" id="PF15790">
    <property type="entry name" value="EP400_N"/>
    <property type="match status" value="1"/>
</dbReference>
<evidence type="ECO:0000256" key="4">
    <source>
        <dbReference type="ARBA" id="ARBA00022840"/>
    </source>
</evidence>
<feature type="domain" description="HSA" evidence="6">
    <location>
        <begin position="303"/>
        <end position="375"/>
    </location>
</feature>
<feature type="compositionally biased region" description="Polar residues" evidence="5">
    <location>
        <begin position="216"/>
        <end position="229"/>
    </location>
</feature>
<evidence type="ECO:0000256" key="2">
    <source>
        <dbReference type="ARBA" id="ARBA00022741"/>
    </source>
</evidence>
<dbReference type="GO" id="GO:0005524">
    <property type="term" value="F:ATP binding"/>
    <property type="evidence" value="ECO:0007669"/>
    <property type="project" value="UniProtKB-KW"/>
</dbReference>
<feature type="region of interest" description="Disordered" evidence="5">
    <location>
        <begin position="1"/>
        <end position="116"/>
    </location>
</feature>
<gene>
    <name evidence="7" type="primary">dom_0</name>
    <name evidence="7" type="ORF">E2C01_012524</name>
</gene>
<feature type="compositionally biased region" description="Low complexity" evidence="5">
    <location>
        <begin position="18"/>
        <end position="32"/>
    </location>
</feature>
<name>A0A5B7DEG6_PORTR</name>
<dbReference type="PROSITE" id="PS51204">
    <property type="entry name" value="HSA"/>
    <property type="match status" value="1"/>
</dbReference>
<comment type="subcellular location">
    <subcellularLocation>
        <location evidence="1">Nucleus</location>
    </subcellularLocation>
</comment>
<reference evidence="7 8" key="1">
    <citation type="submission" date="2019-05" db="EMBL/GenBank/DDBJ databases">
        <title>Another draft genome of Portunus trituberculatus and its Hox gene families provides insights of decapod evolution.</title>
        <authorList>
            <person name="Jeong J.-H."/>
            <person name="Song I."/>
            <person name="Kim S."/>
            <person name="Choi T."/>
            <person name="Kim D."/>
            <person name="Ryu S."/>
            <person name="Kim W."/>
        </authorList>
    </citation>
    <scope>NUCLEOTIDE SEQUENCE [LARGE SCALE GENOMIC DNA]</scope>
    <source>
        <tissue evidence="7">Muscle</tissue>
    </source>
</reference>
<feature type="region of interest" description="Disordered" evidence="5">
    <location>
        <begin position="527"/>
        <end position="646"/>
    </location>
</feature>
<feature type="compositionally biased region" description="Basic and acidic residues" evidence="5">
    <location>
        <begin position="627"/>
        <end position="642"/>
    </location>
</feature>
<proteinExistence type="predicted"/>
<accession>A0A5B7DEG6</accession>
<dbReference type="GO" id="GO:0000812">
    <property type="term" value="C:Swr1 complex"/>
    <property type="evidence" value="ECO:0007669"/>
    <property type="project" value="TreeGrafter"/>
</dbReference>
<keyword evidence="4" id="KW-0067">ATP-binding</keyword>
<feature type="compositionally biased region" description="Polar residues" evidence="5">
    <location>
        <begin position="1"/>
        <end position="17"/>
    </location>
</feature>
<dbReference type="EMBL" id="VSRR010000785">
    <property type="protein sequence ID" value="MPC19607.1"/>
    <property type="molecule type" value="Genomic_DNA"/>
</dbReference>
<protein>
    <submittedName>
        <fullName evidence="7">Helicase domino</fullName>
    </submittedName>
</protein>
<feature type="compositionally biased region" description="Basic and acidic residues" evidence="5">
    <location>
        <begin position="64"/>
        <end position="73"/>
    </location>
</feature>
<dbReference type="GO" id="GO:0042393">
    <property type="term" value="F:histone binding"/>
    <property type="evidence" value="ECO:0007669"/>
    <property type="project" value="TreeGrafter"/>
</dbReference>
<evidence type="ECO:0000313" key="8">
    <source>
        <dbReference type="Proteomes" id="UP000324222"/>
    </source>
</evidence>
<evidence type="ECO:0000259" key="6">
    <source>
        <dbReference type="PROSITE" id="PS51204"/>
    </source>
</evidence>
<feature type="compositionally biased region" description="Polar residues" evidence="5">
    <location>
        <begin position="75"/>
        <end position="85"/>
    </location>
</feature>
<organism evidence="7 8">
    <name type="scientific">Portunus trituberculatus</name>
    <name type="common">Swimming crab</name>
    <name type="synonym">Neptunus trituberculatus</name>
    <dbReference type="NCBI Taxonomy" id="210409"/>
    <lineage>
        <taxon>Eukaryota</taxon>
        <taxon>Metazoa</taxon>
        <taxon>Ecdysozoa</taxon>
        <taxon>Arthropoda</taxon>
        <taxon>Crustacea</taxon>
        <taxon>Multicrustacea</taxon>
        <taxon>Malacostraca</taxon>
        <taxon>Eumalacostraca</taxon>
        <taxon>Eucarida</taxon>
        <taxon>Decapoda</taxon>
        <taxon>Pleocyemata</taxon>
        <taxon>Brachyura</taxon>
        <taxon>Eubrachyura</taxon>
        <taxon>Portunoidea</taxon>
        <taxon>Portunidae</taxon>
        <taxon>Portuninae</taxon>
        <taxon>Portunus</taxon>
    </lineage>
</organism>
<dbReference type="Pfam" id="PF07529">
    <property type="entry name" value="HSA"/>
    <property type="match status" value="1"/>
</dbReference>
<feature type="compositionally biased region" description="Polar residues" evidence="5">
    <location>
        <begin position="256"/>
        <end position="273"/>
    </location>
</feature>